<proteinExistence type="predicted"/>
<sequence length="159" mass="18336">MDCKGDKEDDRIGKISGFLIILRMGKVFMNSGFEYAGNSIEIINYRYNREDAVSGNPYNCSFQIKVVSGNFSGLADYECDRSKWEQFVRQMELFYQFKCDKLEFKDISYGSKISFEMDACGHFAVKGKIYGVHMTHSLEFEFDADQTVLPEFINGLKKL</sequence>
<evidence type="ECO:0000313" key="1">
    <source>
        <dbReference type="EMBL" id="KQC84147.1"/>
    </source>
</evidence>
<comment type="caution">
    <text evidence="1">The sequence shown here is derived from an EMBL/GenBank/DDBJ whole genome shotgun (WGS) entry which is preliminary data.</text>
</comment>
<dbReference type="EMBL" id="LLKB01000007">
    <property type="protein sequence ID" value="KQC84147.1"/>
    <property type="molecule type" value="Genomic_DNA"/>
</dbReference>
<name>A0AAW3JP15_9FIRM</name>
<dbReference type="Pfam" id="PF24716">
    <property type="entry name" value="WapI"/>
    <property type="match status" value="1"/>
</dbReference>
<accession>A0AAW3JP15</accession>
<dbReference type="RefSeq" id="WP_055946437.1">
    <property type="nucleotide sequence ID" value="NZ_LLKB01000007.1"/>
</dbReference>
<protein>
    <recommendedName>
        <fullName evidence="3">Phage protein</fullName>
    </recommendedName>
</protein>
<dbReference type="AlphaFoldDB" id="A0AAW3JP15"/>
<dbReference type="InterPro" id="IPR056510">
    <property type="entry name" value="WapI"/>
</dbReference>
<reference evidence="1 2" key="1">
    <citation type="submission" date="2015-10" db="EMBL/GenBank/DDBJ databases">
        <title>Butyribacter intestini gen. nov., sp. nov., a butyric acid-producing bacterium of the family Lachnospiraceae isolated from the human faeces.</title>
        <authorList>
            <person name="Zou Y."/>
            <person name="Xue W."/>
            <person name="Luo G."/>
            <person name="Lv M."/>
        </authorList>
    </citation>
    <scope>NUCLEOTIDE SEQUENCE [LARGE SCALE GENOMIC DNA]</scope>
    <source>
        <strain evidence="1 2">TF01-11</strain>
    </source>
</reference>
<evidence type="ECO:0008006" key="3">
    <source>
        <dbReference type="Google" id="ProtNLM"/>
    </source>
</evidence>
<organism evidence="1 2">
    <name type="scientific">Butyribacter intestini</name>
    <dbReference type="NCBI Taxonomy" id="1703332"/>
    <lineage>
        <taxon>Bacteria</taxon>
        <taxon>Bacillati</taxon>
        <taxon>Bacillota</taxon>
        <taxon>Clostridia</taxon>
        <taxon>Lachnospirales</taxon>
        <taxon>Lachnospiraceae</taxon>
        <taxon>Butyribacter</taxon>
    </lineage>
</organism>
<gene>
    <name evidence="1" type="ORF">APZ18_14690</name>
</gene>
<keyword evidence="2" id="KW-1185">Reference proteome</keyword>
<dbReference type="Proteomes" id="UP000050833">
    <property type="component" value="Unassembled WGS sequence"/>
</dbReference>
<evidence type="ECO:0000313" key="2">
    <source>
        <dbReference type="Proteomes" id="UP000050833"/>
    </source>
</evidence>